<evidence type="ECO:0000313" key="4">
    <source>
        <dbReference type="Proteomes" id="UP000502502"/>
    </source>
</evidence>
<proteinExistence type="predicted"/>
<organism evidence="3 4">
    <name type="scientific">Sphingomonas sinipercae</name>
    <dbReference type="NCBI Taxonomy" id="2714944"/>
    <lineage>
        <taxon>Bacteria</taxon>
        <taxon>Pseudomonadati</taxon>
        <taxon>Pseudomonadota</taxon>
        <taxon>Alphaproteobacteria</taxon>
        <taxon>Sphingomonadales</taxon>
        <taxon>Sphingomonadaceae</taxon>
        <taxon>Sphingomonas</taxon>
    </lineage>
</organism>
<protein>
    <submittedName>
        <fullName evidence="3">Uncharacterized protein</fullName>
    </submittedName>
</protein>
<dbReference type="AlphaFoldDB" id="A0A6G7ZL21"/>
<dbReference type="PROSITE" id="PS51257">
    <property type="entry name" value="PROKAR_LIPOPROTEIN"/>
    <property type="match status" value="1"/>
</dbReference>
<feature type="chain" id="PRO_5026205532" evidence="2">
    <location>
        <begin position="22"/>
        <end position="205"/>
    </location>
</feature>
<dbReference type="KEGG" id="ssin:G7078_01585"/>
<accession>A0A6G7ZL21</accession>
<sequence length="205" mass="20705">MSRRLSSIAFALALAACSPGADEGAATAQRPTAAAPAVRPAPAVSAEPAQAEPPALALAGEGLMLFDRESGSSRTLGFGIWGEQLLDALAFRGPPVGGKLDECGAGPLQQASWDDGLAVYFQDGKFVGWAAGGGNSKPGGERLANAAGIGPGSTRAELDSALVAKVFESTLGTEFAAGDLFGILDGTSKAARISHMWAGISCNFR</sequence>
<dbReference type="Proteomes" id="UP000502502">
    <property type="component" value="Chromosome"/>
</dbReference>
<feature type="region of interest" description="Disordered" evidence="1">
    <location>
        <begin position="23"/>
        <end position="49"/>
    </location>
</feature>
<name>A0A6G7ZL21_9SPHN</name>
<evidence type="ECO:0000256" key="1">
    <source>
        <dbReference type="SAM" id="MobiDB-lite"/>
    </source>
</evidence>
<feature type="signal peptide" evidence="2">
    <location>
        <begin position="1"/>
        <end position="21"/>
    </location>
</feature>
<dbReference type="RefSeq" id="WP_166092327.1">
    <property type="nucleotide sequence ID" value="NZ_CP049871.1"/>
</dbReference>
<evidence type="ECO:0000256" key="2">
    <source>
        <dbReference type="SAM" id="SignalP"/>
    </source>
</evidence>
<gene>
    <name evidence="3" type="ORF">G7078_01585</name>
</gene>
<keyword evidence="2" id="KW-0732">Signal</keyword>
<keyword evidence="4" id="KW-1185">Reference proteome</keyword>
<reference evidence="3 4" key="1">
    <citation type="submission" date="2020-03" db="EMBL/GenBank/DDBJ databases">
        <title>Sphingomonas sp. nov., isolated from fish.</title>
        <authorList>
            <person name="Hyun D.-W."/>
            <person name="Bae J.-W."/>
        </authorList>
    </citation>
    <scope>NUCLEOTIDE SEQUENCE [LARGE SCALE GENOMIC DNA]</scope>
    <source>
        <strain evidence="3 4">HDW15C</strain>
    </source>
</reference>
<dbReference type="EMBL" id="CP049871">
    <property type="protein sequence ID" value="QIL01610.1"/>
    <property type="molecule type" value="Genomic_DNA"/>
</dbReference>
<evidence type="ECO:0000313" key="3">
    <source>
        <dbReference type="EMBL" id="QIL01610.1"/>
    </source>
</evidence>